<dbReference type="Proteomes" id="UP000277294">
    <property type="component" value="Unassembled WGS sequence"/>
</dbReference>
<evidence type="ECO:0000313" key="2">
    <source>
        <dbReference type="Proteomes" id="UP000277294"/>
    </source>
</evidence>
<gene>
    <name evidence="1" type="primary">csy1</name>
    <name evidence="1" type="ORF">PIGHUM_00005</name>
</gene>
<name>A0A3P4AVA1_9BURK</name>
<proteinExistence type="predicted"/>
<dbReference type="AlphaFoldDB" id="A0A3P4AVA1"/>
<accession>A0A3P4AVA1</accession>
<keyword evidence="2" id="KW-1185">Reference proteome</keyword>
<organism evidence="1 2">
    <name type="scientific">Pigmentiphaga humi</name>
    <dbReference type="NCBI Taxonomy" id="2478468"/>
    <lineage>
        <taxon>Bacteria</taxon>
        <taxon>Pseudomonadati</taxon>
        <taxon>Pseudomonadota</taxon>
        <taxon>Betaproteobacteria</taxon>
        <taxon>Burkholderiales</taxon>
        <taxon>Alcaligenaceae</taxon>
        <taxon>Pigmentiphaga</taxon>
    </lineage>
</organism>
<protein>
    <submittedName>
        <fullName evidence="1">CRISPR-associated protein Csy1</fullName>
    </submittedName>
</protein>
<dbReference type="NCBIfam" id="TIGR02564">
    <property type="entry name" value="cas_Csy1"/>
    <property type="match status" value="1"/>
</dbReference>
<dbReference type="EMBL" id="UWPJ01000004">
    <property type="protein sequence ID" value="VCU67959.1"/>
    <property type="molecule type" value="Genomic_DNA"/>
</dbReference>
<evidence type="ECO:0000313" key="1">
    <source>
        <dbReference type="EMBL" id="VCU67959.1"/>
    </source>
</evidence>
<dbReference type="RefSeq" id="WP_124077196.1">
    <property type="nucleotide sequence ID" value="NZ_UWPJ01000004.1"/>
</dbReference>
<dbReference type="OrthoDB" id="9815616at2"/>
<dbReference type="InterPro" id="IPR013397">
    <property type="entry name" value="CRISPR-assoc_prot_Csy1"/>
</dbReference>
<dbReference type="Pfam" id="PF09611">
    <property type="entry name" value="Cas_Csy1"/>
    <property type="match status" value="1"/>
</dbReference>
<sequence>MPDPISAGRRERIHAKIDEFLAGRLIVKLDKLAPEDPKRQELITQHQRPAWLENAARRVQQIQLVTHTLKPIHPDARGTNLYIDPGVMAPRDEVGSHVLSPQFSADVVGNAAALDVYKFLKLEIDGRSLLDWLHDEDGEAMAALSDDVAEARAWRDAFVSVLAQRGGELSTHPLSKQVFWLAGNDATLDEQYHLLAPLYASSLAHAVFPVIQEDRYGEKNKAARQARNARRWHDGAVREYPGLAVQKLGGTKPQNVSQLNSERGGVNYLLGALPPVWQAQELRPPWKMESIFEGVYARQAGVREVIAALLRFLEQDPPRNEATRKRVSRYVDKLIDELVGLAVRYHERLEPGWSRDARCRLVHVEALWLDPLRATLRDETEFAREWMALDWPVAIGSRFARWFNAQLRTRISGVGDDEHRNWKRELLGDERDGGWSAFLNTLRRELDVQLRVVAESKA</sequence>
<reference evidence="1 2" key="1">
    <citation type="submission" date="2018-10" db="EMBL/GenBank/DDBJ databases">
        <authorList>
            <person name="Criscuolo A."/>
        </authorList>
    </citation>
    <scope>NUCLEOTIDE SEQUENCE [LARGE SCALE GENOMIC DNA]</scope>
    <source>
        <strain evidence="1">DnA1</strain>
    </source>
</reference>